<evidence type="ECO:0000256" key="3">
    <source>
        <dbReference type="ARBA" id="ARBA00022679"/>
    </source>
</evidence>
<gene>
    <name evidence="5" type="ORF">D7V93_09780</name>
</gene>
<reference evidence="6" key="1">
    <citation type="submission" date="2018-09" db="EMBL/GenBank/DDBJ databases">
        <authorList>
            <person name="Livingstone P.G."/>
            <person name="Whitworth D.E."/>
        </authorList>
    </citation>
    <scope>NUCLEOTIDE SEQUENCE [LARGE SCALE GENOMIC DNA]</scope>
    <source>
        <strain evidence="6">CA051B</strain>
    </source>
</reference>
<dbReference type="InterPro" id="IPR015421">
    <property type="entry name" value="PyrdxlP-dep_Trfase_major"/>
</dbReference>
<dbReference type="AlphaFoldDB" id="A0A3A8Q1R7"/>
<dbReference type="InterPro" id="IPR050881">
    <property type="entry name" value="LL-DAP_aminotransferase"/>
</dbReference>
<dbReference type="InterPro" id="IPR004839">
    <property type="entry name" value="Aminotransferase_I/II_large"/>
</dbReference>
<evidence type="ECO:0000259" key="4">
    <source>
        <dbReference type="Pfam" id="PF00155"/>
    </source>
</evidence>
<dbReference type="InterPro" id="IPR015424">
    <property type="entry name" value="PyrdxlP-dep_Trfase"/>
</dbReference>
<evidence type="ECO:0000313" key="5">
    <source>
        <dbReference type="EMBL" id="RKH62707.1"/>
    </source>
</evidence>
<feature type="domain" description="Aminotransferase class I/classII large" evidence="4">
    <location>
        <begin position="135"/>
        <end position="326"/>
    </location>
</feature>
<dbReference type="GO" id="GO:0030170">
    <property type="term" value="F:pyridoxal phosphate binding"/>
    <property type="evidence" value="ECO:0007669"/>
    <property type="project" value="InterPro"/>
</dbReference>
<dbReference type="SUPFAM" id="SSF53383">
    <property type="entry name" value="PLP-dependent transferases"/>
    <property type="match status" value="1"/>
</dbReference>
<sequence length="443" mass="50057">MQTTYKRLLQDDILPSKMPDVGLLRSYLQEGCPNGDPICLSFGETWTQAPAELTQEINRPAQEAHGYQLSMYGLPELRTVLKRYIVEDHQVPASAMDARRLEVAVTWSGTRSTMFDLGRYLLARPPAGDTRTPVVLSSGPSWDYTGVYQPLGFGFRYLSLRPENAFRPDPAELDSLVTELERSPRERLALTIINAQHNPTAVNWDPDFVRAAIRRTWAAGGTVLLDDAYYRVHVPDCTPTSSLRILLEELERTPEAKHRWLMVRSLGKQFHANGWGLGALAGDPATVDILVNELRVSHQLMYGGILQEAMARFLASPKSGRFLREQQLAWRDKRACAVRALESRLCYPSERIHPGTCTSYMLFAVPEVYTGIPLGVQAFRDDVFRATGVLLAPAWPWPWETQVPFPIPYVRMFLGPNEELIQTALERMDAAGIRYDMRRRLAA</sequence>
<dbReference type="EMBL" id="RAWB01000075">
    <property type="protein sequence ID" value="RKH62707.1"/>
    <property type="molecule type" value="Genomic_DNA"/>
</dbReference>
<evidence type="ECO:0000256" key="1">
    <source>
        <dbReference type="ARBA" id="ARBA00001933"/>
    </source>
</evidence>
<dbReference type="RefSeq" id="WP_120643136.1">
    <property type="nucleotide sequence ID" value="NZ_RAWB01000075.1"/>
</dbReference>
<keyword evidence="3 5" id="KW-0808">Transferase</keyword>
<evidence type="ECO:0000313" key="6">
    <source>
        <dbReference type="Proteomes" id="UP000272888"/>
    </source>
</evidence>
<comment type="cofactor">
    <cofactor evidence="1">
        <name>pyridoxal 5'-phosphate</name>
        <dbReference type="ChEBI" id="CHEBI:597326"/>
    </cofactor>
</comment>
<evidence type="ECO:0000256" key="2">
    <source>
        <dbReference type="ARBA" id="ARBA00022576"/>
    </source>
</evidence>
<keyword evidence="2 5" id="KW-0032">Aminotransferase</keyword>
<dbReference type="Gene3D" id="3.40.640.10">
    <property type="entry name" value="Type I PLP-dependent aspartate aminotransferase-like (Major domain)"/>
    <property type="match status" value="1"/>
</dbReference>
<dbReference type="Proteomes" id="UP000272888">
    <property type="component" value="Unassembled WGS sequence"/>
</dbReference>
<accession>A0A3A8Q1R7</accession>
<dbReference type="Pfam" id="PF00155">
    <property type="entry name" value="Aminotran_1_2"/>
    <property type="match status" value="1"/>
</dbReference>
<organism evidence="5 6">
    <name type="scientific">Corallococcus llansteffanensis</name>
    <dbReference type="NCBI Taxonomy" id="2316731"/>
    <lineage>
        <taxon>Bacteria</taxon>
        <taxon>Pseudomonadati</taxon>
        <taxon>Myxococcota</taxon>
        <taxon>Myxococcia</taxon>
        <taxon>Myxococcales</taxon>
        <taxon>Cystobacterineae</taxon>
        <taxon>Myxococcaceae</taxon>
        <taxon>Corallococcus</taxon>
    </lineage>
</organism>
<dbReference type="CDD" id="cd00609">
    <property type="entry name" value="AAT_like"/>
    <property type="match status" value="1"/>
</dbReference>
<protein>
    <submittedName>
        <fullName evidence="5">Pyridoxal phosphate-dependent aminotransferase</fullName>
    </submittedName>
</protein>
<dbReference type="PANTHER" id="PTHR42832:SF3">
    <property type="entry name" value="L-GLUTAMINE--4-(METHYLSULFANYL)-2-OXOBUTANOATE AMINOTRANSFERASE"/>
    <property type="match status" value="1"/>
</dbReference>
<dbReference type="GO" id="GO:0008483">
    <property type="term" value="F:transaminase activity"/>
    <property type="evidence" value="ECO:0007669"/>
    <property type="project" value="UniProtKB-KW"/>
</dbReference>
<name>A0A3A8Q1R7_9BACT</name>
<comment type="caution">
    <text evidence="5">The sequence shown here is derived from an EMBL/GenBank/DDBJ whole genome shotgun (WGS) entry which is preliminary data.</text>
</comment>
<dbReference type="PANTHER" id="PTHR42832">
    <property type="entry name" value="AMINO ACID AMINOTRANSFERASE"/>
    <property type="match status" value="1"/>
</dbReference>
<keyword evidence="6" id="KW-1185">Reference proteome</keyword>
<proteinExistence type="predicted"/>